<dbReference type="Proteomes" id="UP000516305">
    <property type="component" value="Chromosome"/>
</dbReference>
<dbReference type="EMBL" id="CP060139">
    <property type="protein sequence ID" value="QNR24353.1"/>
    <property type="molecule type" value="Genomic_DNA"/>
</dbReference>
<proteinExistence type="predicted"/>
<accession>A0A7H0VF55</accession>
<reference evidence="1 2" key="1">
    <citation type="submission" date="2020-08" db="EMBL/GenBank/DDBJ databases">
        <title>Croceimicrobium hydrocarbonivorans gen. nov., sp. nov., a novel marine bacterium isolated from a bacterial consortium that degrades polyethylene terephthalate.</title>
        <authorList>
            <person name="Liu R."/>
        </authorList>
    </citation>
    <scope>NUCLEOTIDE SEQUENCE [LARGE SCALE GENOMIC DNA]</scope>
    <source>
        <strain evidence="1 2">A20-9</strain>
    </source>
</reference>
<dbReference type="PANTHER" id="PTHR28139:SF1">
    <property type="entry name" value="UPF0768 PROTEIN YBL029C-A"/>
    <property type="match status" value="1"/>
</dbReference>
<protein>
    <submittedName>
        <fullName evidence="1">Zinc-ribbon domain-containing protein</fullName>
    </submittedName>
</protein>
<name>A0A7H0VF55_9FLAO</name>
<evidence type="ECO:0000313" key="2">
    <source>
        <dbReference type="Proteomes" id="UP000516305"/>
    </source>
</evidence>
<gene>
    <name evidence="1" type="ORF">H4K34_00520</name>
</gene>
<evidence type="ECO:0000313" key="1">
    <source>
        <dbReference type="EMBL" id="QNR24353.1"/>
    </source>
</evidence>
<dbReference type="PANTHER" id="PTHR28139">
    <property type="entry name" value="UPF0768 PROTEIN YBL029C-A"/>
    <property type="match status" value="1"/>
</dbReference>
<organism evidence="1 2">
    <name type="scientific">Croceimicrobium hydrocarbonivorans</name>
    <dbReference type="NCBI Taxonomy" id="2761580"/>
    <lineage>
        <taxon>Bacteria</taxon>
        <taxon>Pseudomonadati</taxon>
        <taxon>Bacteroidota</taxon>
        <taxon>Flavobacteriia</taxon>
        <taxon>Flavobacteriales</taxon>
        <taxon>Owenweeksiaceae</taxon>
        <taxon>Croceimicrobium</taxon>
    </lineage>
</organism>
<dbReference type="AlphaFoldDB" id="A0A7H0VF55"/>
<dbReference type="KEGG" id="chyd:H4K34_00520"/>
<dbReference type="RefSeq" id="WP_210758880.1">
    <property type="nucleotide sequence ID" value="NZ_CP060139.1"/>
</dbReference>
<keyword evidence="2" id="KW-1185">Reference proteome</keyword>
<sequence length="109" mass="12678">MIFIFGYDQKENLLGPTEERKCPHCNNSSYFQLLELKNFISLFFIPVIPVKRKLIEHCPICHWAQEIPESSQNYYRDLAALNQAAINGLADEEYLRRKEALKKPSGEGF</sequence>